<dbReference type="SUPFAM" id="SSF75632">
    <property type="entry name" value="Cullin homology domain"/>
    <property type="match status" value="1"/>
</dbReference>
<dbReference type="Gene3D" id="3.30.230.130">
    <property type="entry name" value="Cullin, Chain C, Domain 2"/>
    <property type="match status" value="1"/>
</dbReference>
<sequence length="740" mass="86240">MASKKKLSFEESWALMEQGIAKLKKILKGLPEPPFASEECMTLYTIVYDLCSIELPSAQDCSYSQRLYVKYGEVFEEHMQSDVLPSFEDKRGEFMLREFVKQWENINVMGRWLLRFFEYLDRFYVRSQAGLASLIEVPVVVFRDRVYKDLKRDVRDTVIALIDEEREGEKIDRALVKKAVDIFVGIGILDMDFYRQDFEEQMIDDAGCYYLRKASSWILNDSCPEYMIKAEECLKKERDRAVYYFHTRSESKLIEKVQHELLVVHRNQLLENEKSGCRALISQEKFDDLSRIFRLYDETRTGLEPVAGIFKQYFIDQGKALVHQAEEDVRNKTANMEQNLVGKILELHDKFMAYVSICFGDHKLFLMALKEAFEVFCNESIVEISSAEILATFCDNLFKNSDAEKLSDETVERTMDKVIVLLGYFKYKDLFAEFYRKKLARRLLFDKGGNKDYDKTFLSKLKQHSGGHFTTKMEGMITDVVLARENQTALDDWFSSNLNEKPQFDLSVMVLTTGSWPSYKFFGLNLPSEMVKGVESFKKFYGTKTKARKLTWIYSLGNCHVNGKFELKAIELIVSTYQAACLMLFNDADRLSFSEILTQLNLNKGDLIRVLHSLSCSKHKILNKEPNTKTISQSDSFEFNAKFTDRMRRIRIPLPPVDDRREINEDVGKDRRHNIDAALVRIMKSRKVLGYQQLISECVEMLSHSFKPEIKAIKSRIDDLINREFIERDSKDPTMFNYSA</sequence>
<evidence type="ECO:0000256" key="6">
    <source>
        <dbReference type="ARBA" id="ARBA00040451"/>
    </source>
</evidence>
<dbReference type="FunFam" id="1.10.10.10:FF:000014">
    <property type="entry name" value="Cullin 1"/>
    <property type="match status" value="1"/>
</dbReference>
<dbReference type="Gene3D" id="1.10.10.10">
    <property type="entry name" value="Winged helix-like DNA-binding domain superfamily/Winged helix DNA-binding domain"/>
    <property type="match status" value="1"/>
</dbReference>
<dbReference type="InterPro" id="IPR036390">
    <property type="entry name" value="WH_DNA-bd_sf"/>
</dbReference>
<dbReference type="Pfam" id="PF10557">
    <property type="entry name" value="Cullin_Nedd8"/>
    <property type="match status" value="1"/>
</dbReference>
<organism evidence="10 11">
    <name type="scientific">Citrus sinensis</name>
    <name type="common">Sweet orange</name>
    <name type="synonym">Citrus aurantium var. sinensis</name>
    <dbReference type="NCBI Taxonomy" id="2711"/>
    <lineage>
        <taxon>Eukaryota</taxon>
        <taxon>Viridiplantae</taxon>
        <taxon>Streptophyta</taxon>
        <taxon>Embryophyta</taxon>
        <taxon>Tracheophyta</taxon>
        <taxon>Spermatophyta</taxon>
        <taxon>Magnoliopsida</taxon>
        <taxon>eudicotyledons</taxon>
        <taxon>Gunneridae</taxon>
        <taxon>Pentapetalae</taxon>
        <taxon>rosids</taxon>
        <taxon>malvids</taxon>
        <taxon>Sapindales</taxon>
        <taxon>Rutaceae</taxon>
        <taxon>Aurantioideae</taxon>
        <taxon>Citrus</taxon>
    </lineage>
</organism>
<reference evidence="10 11" key="1">
    <citation type="submission" date="2014-04" db="EMBL/GenBank/DDBJ databases">
        <authorList>
            <consortium name="International Citrus Genome Consortium"/>
            <person name="Gmitter F."/>
            <person name="Chen C."/>
            <person name="Farmerie W."/>
            <person name="Harkins T."/>
            <person name="Desany B."/>
            <person name="Mohiuddin M."/>
            <person name="Kodira C."/>
            <person name="Borodovsky M."/>
            <person name="Lomsadze A."/>
            <person name="Burns P."/>
            <person name="Jenkins J."/>
            <person name="Prochnik S."/>
            <person name="Shu S."/>
            <person name="Chapman J."/>
            <person name="Pitluck S."/>
            <person name="Schmutz J."/>
            <person name="Rokhsar D."/>
        </authorList>
    </citation>
    <scope>NUCLEOTIDE SEQUENCE</scope>
</reference>
<dbReference type="GO" id="GO:0031461">
    <property type="term" value="C:cullin-RING ubiquitin ligase complex"/>
    <property type="evidence" value="ECO:0000318"/>
    <property type="project" value="GO_Central"/>
</dbReference>
<dbReference type="GO" id="GO:0006511">
    <property type="term" value="P:ubiquitin-dependent protein catabolic process"/>
    <property type="evidence" value="ECO:0007669"/>
    <property type="project" value="InterPro"/>
</dbReference>
<evidence type="ECO:0000256" key="3">
    <source>
        <dbReference type="ARBA" id="ARBA00022499"/>
    </source>
</evidence>
<dbReference type="FunFam" id="1.20.1310.10:FF:000014">
    <property type="entry name" value="Cullin 5"/>
    <property type="match status" value="1"/>
</dbReference>
<dbReference type="InterPro" id="IPR016159">
    <property type="entry name" value="Cullin_repeat-like_dom_sf"/>
</dbReference>
<dbReference type="SUPFAM" id="SSF74788">
    <property type="entry name" value="Cullin repeat-like"/>
    <property type="match status" value="1"/>
</dbReference>
<dbReference type="Gene3D" id="1.20.1310.10">
    <property type="entry name" value="Cullin Repeats"/>
    <property type="match status" value="4"/>
</dbReference>
<gene>
    <name evidence="10" type="ORF">CISIN_1g004648mg</name>
</gene>
<accession>A0A067G413</accession>
<dbReference type="InterPro" id="IPR019559">
    <property type="entry name" value="Cullin_neddylation_domain"/>
</dbReference>
<evidence type="ECO:0000313" key="11">
    <source>
        <dbReference type="Proteomes" id="UP000027120"/>
    </source>
</evidence>
<keyword evidence="5" id="KW-0832">Ubl conjugation</keyword>
<evidence type="ECO:0000256" key="1">
    <source>
        <dbReference type="ARBA" id="ARBA00004906"/>
    </source>
</evidence>
<dbReference type="GO" id="GO:0016567">
    <property type="term" value="P:protein ubiquitination"/>
    <property type="evidence" value="ECO:0000318"/>
    <property type="project" value="GO_Central"/>
</dbReference>
<dbReference type="Pfam" id="PF26557">
    <property type="entry name" value="Cullin_AB"/>
    <property type="match status" value="1"/>
</dbReference>
<dbReference type="Proteomes" id="UP000027120">
    <property type="component" value="Unassembled WGS sequence"/>
</dbReference>
<dbReference type="eggNOG" id="KOG2166">
    <property type="taxonomic scope" value="Eukaryota"/>
</dbReference>
<dbReference type="PROSITE" id="PS50069">
    <property type="entry name" value="CULLIN_2"/>
    <property type="match status" value="1"/>
</dbReference>
<dbReference type="AlphaFoldDB" id="A0A067G413"/>
<evidence type="ECO:0000259" key="9">
    <source>
        <dbReference type="PROSITE" id="PS50069"/>
    </source>
</evidence>
<proteinExistence type="inferred from homology"/>
<evidence type="ECO:0000256" key="5">
    <source>
        <dbReference type="ARBA" id="ARBA00022843"/>
    </source>
</evidence>
<dbReference type="SUPFAM" id="SSF46785">
    <property type="entry name" value="Winged helix' DNA-binding domain"/>
    <property type="match status" value="1"/>
</dbReference>
<evidence type="ECO:0000256" key="7">
    <source>
        <dbReference type="PROSITE-ProRule" id="PRU00330"/>
    </source>
</evidence>
<dbReference type="InterPro" id="IPR036388">
    <property type="entry name" value="WH-like_DNA-bd_sf"/>
</dbReference>
<dbReference type="InterPro" id="IPR036317">
    <property type="entry name" value="Cullin_homology_sf"/>
</dbReference>
<dbReference type="PANTHER" id="PTHR11932">
    <property type="entry name" value="CULLIN"/>
    <property type="match status" value="1"/>
</dbReference>
<dbReference type="GO" id="GO:0031625">
    <property type="term" value="F:ubiquitin protein ligase binding"/>
    <property type="evidence" value="ECO:0000318"/>
    <property type="project" value="GO_Central"/>
</dbReference>
<dbReference type="InterPro" id="IPR059120">
    <property type="entry name" value="Cullin-like_AB"/>
</dbReference>
<comment type="similarity">
    <text evidence="2 7 8">Belongs to the cullin family.</text>
</comment>
<dbReference type="SMART" id="SM00884">
    <property type="entry name" value="Cullin_Nedd8"/>
    <property type="match status" value="1"/>
</dbReference>
<evidence type="ECO:0000256" key="2">
    <source>
        <dbReference type="ARBA" id="ARBA00006019"/>
    </source>
</evidence>
<protein>
    <recommendedName>
        <fullName evidence="6">Cullin-5</fullName>
    </recommendedName>
</protein>
<dbReference type="InterPro" id="IPR001373">
    <property type="entry name" value="Cullin_N"/>
</dbReference>
<dbReference type="Pfam" id="PF00888">
    <property type="entry name" value="Cullin"/>
    <property type="match status" value="1"/>
</dbReference>
<feature type="domain" description="Cullin family profile" evidence="9">
    <location>
        <begin position="385"/>
        <end position="615"/>
    </location>
</feature>
<keyword evidence="4" id="KW-0833">Ubl conjugation pathway</keyword>
<dbReference type="PaxDb" id="2711-XP_006481753.1"/>
<dbReference type="SMART" id="SM00182">
    <property type="entry name" value="CULLIN"/>
    <property type="match status" value="1"/>
</dbReference>
<keyword evidence="11" id="KW-1185">Reference proteome</keyword>
<dbReference type="STRING" id="2711.A0A067G413"/>
<dbReference type="InterPro" id="IPR045093">
    <property type="entry name" value="Cullin"/>
</dbReference>
<dbReference type="EMBL" id="KK784890">
    <property type="protein sequence ID" value="KDO70447.1"/>
    <property type="molecule type" value="Genomic_DNA"/>
</dbReference>
<name>A0A067G413_CITSI</name>
<dbReference type="SMR" id="A0A067G413"/>
<evidence type="ECO:0000256" key="4">
    <source>
        <dbReference type="ARBA" id="ARBA00022786"/>
    </source>
</evidence>
<keyword evidence="3" id="KW-1017">Isopeptide bond</keyword>
<dbReference type="InterPro" id="IPR016158">
    <property type="entry name" value="Cullin_homology"/>
</dbReference>
<evidence type="ECO:0000256" key="8">
    <source>
        <dbReference type="RuleBase" id="RU003829"/>
    </source>
</evidence>
<comment type="pathway">
    <text evidence="1">Protein modification; protein ubiquitination.</text>
</comment>
<evidence type="ECO:0000313" key="10">
    <source>
        <dbReference type="EMBL" id="KDO70447.1"/>
    </source>
</evidence>